<feature type="transmembrane region" description="Helical" evidence="2">
    <location>
        <begin position="183"/>
        <end position="212"/>
    </location>
</feature>
<dbReference type="EMBL" id="JAKELL010000027">
    <property type="protein sequence ID" value="KAH8991216.1"/>
    <property type="molecule type" value="Genomic_DNA"/>
</dbReference>
<feature type="region of interest" description="Disordered" evidence="1">
    <location>
        <begin position="1"/>
        <end position="29"/>
    </location>
</feature>
<comment type="caution">
    <text evidence="4">The sequence shown here is derived from an EMBL/GenBank/DDBJ whole genome shotgun (WGS) entry which is preliminary data.</text>
</comment>
<evidence type="ECO:0000256" key="1">
    <source>
        <dbReference type="SAM" id="MobiDB-lite"/>
    </source>
</evidence>
<reference evidence="4" key="1">
    <citation type="submission" date="2022-01" db="EMBL/GenBank/DDBJ databases">
        <title>Comparative genomics reveals a dynamic genome evolution in the ectomycorrhizal milk-cap (Lactarius) mushrooms.</title>
        <authorList>
            <consortium name="DOE Joint Genome Institute"/>
            <person name="Lebreton A."/>
            <person name="Tang N."/>
            <person name="Kuo A."/>
            <person name="LaButti K."/>
            <person name="Drula E."/>
            <person name="Barry K."/>
            <person name="Clum A."/>
            <person name="Lipzen A."/>
            <person name="Mousain D."/>
            <person name="Ng V."/>
            <person name="Wang R."/>
            <person name="Wang X."/>
            <person name="Dai Y."/>
            <person name="Henrissat B."/>
            <person name="Grigoriev I.V."/>
            <person name="Guerin-Laguette A."/>
            <person name="Yu F."/>
            <person name="Martin F.M."/>
        </authorList>
    </citation>
    <scope>NUCLEOTIDE SEQUENCE</scope>
    <source>
        <strain evidence="4">QP</strain>
    </source>
</reference>
<keyword evidence="2" id="KW-0812">Transmembrane</keyword>
<keyword evidence="2" id="KW-1133">Transmembrane helix</keyword>
<feature type="transmembrane region" description="Helical" evidence="2">
    <location>
        <begin position="255"/>
        <end position="275"/>
    </location>
</feature>
<gene>
    <name evidence="4" type="ORF">EDB92DRAFT_684308</name>
</gene>
<keyword evidence="5" id="KW-1185">Reference proteome</keyword>
<feature type="transmembrane region" description="Helical" evidence="2">
    <location>
        <begin position="61"/>
        <end position="80"/>
    </location>
</feature>
<feature type="compositionally biased region" description="Polar residues" evidence="1">
    <location>
        <begin position="1"/>
        <end position="10"/>
    </location>
</feature>
<dbReference type="InterPro" id="IPR045338">
    <property type="entry name" value="DUF6535"/>
</dbReference>
<organism evidence="4 5">
    <name type="scientific">Lactarius akahatsu</name>
    <dbReference type="NCBI Taxonomy" id="416441"/>
    <lineage>
        <taxon>Eukaryota</taxon>
        <taxon>Fungi</taxon>
        <taxon>Dikarya</taxon>
        <taxon>Basidiomycota</taxon>
        <taxon>Agaricomycotina</taxon>
        <taxon>Agaricomycetes</taxon>
        <taxon>Russulales</taxon>
        <taxon>Russulaceae</taxon>
        <taxon>Lactarius</taxon>
    </lineage>
</organism>
<feature type="transmembrane region" description="Helical" evidence="2">
    <location>
        <begin position="218"/>
        <end position="243"/>
    </location>
</feature>
<feature type="transmembrane region" description="Helical" evidence="2">
    <location>
        <begin position="125"/>
        <end position="149"/>
    </location>
</feature>
<evidence type="ECO:0000313" key="5">
    <source>
        <dbReference type="Proteomes" id="UP001201163"/>
    </source>
</evidence>
<sequence length="784" mass="87025">MSQVIAQQEKPSQKEKYDDAATPEKTTYNDSSGPIFSIYIAQAQKMDEENVENWKGIADRILVFAGLFSSTVAIFIAISYPNLQQDPNIITQSLLAQISQQLPNPSSNDNSGISSRSSFVPPRSIVFINSVWFLSLVLSLICALLATLFQQWAHKYLHTIRRNHAPHVRAHIREYFARGARKFGIFGLVEALPFLLFVSVHLFFAGLVAFAFHANHTVAYFTVAIVGFCTLSFIAITLMPLIFHDCPYYTPLTPVLWYSAQIIPLSFLSVLYHGAKQMHDRWGTVSDGILKVFRDRHEYKVKSLSEGMISKFENSAKRISMDIYKGTLVRTLHWLNEDRDLEEFVAGIPGLCESNALAMPNNSDTQRTIRDILVVLPGPTSFHASLPWSIIQLAQRAFTSQLPKSVQQRRTRACLKALYYIPGAIRDVLAPYAAGKHYCLEILPLLNTPESLEIIDELWGSPNDDVALSVRCAAAVIAAFMITPPRRTLDNFVAPDVGFIWDDNTGKQFLAKRLRVGVDADSGAVPEYHPRSDSARLRNIVRFLTDINDTLRYINTQWWASDNADSIRRERRKLFDTRRTEEYRIGRGTFDQQGDRGSPAFVPAAQQDLITITLEILARDPVANAATSQRDAFREACMQLAQAASTQARAQALSQTHGRTRVLSEFMLETLARTQAQAADSIEVVKRALEPVAQSLRSQTNDTPTPYSDLPLSPILGQQIVPANAPTVPPENGPVLSHVESAQDLSPPPIEAVPPLQHSVSPSLAGLAPATGESGHSNLADALV</sequence>
<feature type="region of interest" description="Disordered" evidence="1">
    <location>
        <begin position="722"/>
        <end position="784"/>
    </location>
</feature>
<evidence type="ECO:0000256" key="2">
    <source>
        <dbReference type="SAM" id="Phobius"/>
    </source>
</evidence>
<keyword evidence="2" id="KW-0472">Membrane</keyword>
<proteinExistence type="predicted"/>
<feature type="domain" description="DUF6535" evidence="3">
    <location>
        <begin position="38"/>
        <end position="212"/>
    </location>
</feature>
<name>A0AAD4LJ64_9AGAM</name>
<dbReference type="AlphaFoldDB" id="A0AAD4LJ64"/>
<evidence type="ECO:0000259" key="3">
    <source>
        <dbReference type="Pfam" id="PF20153"/>
    </source>
</evidence>
<dbReference type="Pfam" id="PF20153">
    <property type="entry name" value="DUF6535"/>
    <property type="match status" value="1"/>
</dbReference>
<accession>A0AAD4LJ64</accession>
<evidence type="ECO:0000313" key="4">
    <source>
        <dbReference type="EMBL" id="KAH8991216.1"/>
    </source>
</evidence>
<protein>
    <recommendedName>
        <fullName evidence="3">DUF6535 domain-containing protein</fullName>
    </recommendedName>
</protein>
<dbReference type="Proteomes" id="UP001201163">
    <property type="component" value="Unassembled WGS sequence"/>
</dbReference>